<organism evidence="1 2">
    <name type="scientific">Nesidiocoris tenuis</name>
    <dbReference type="NCBI Taxonomy" id="355587"/>
    <lineage>
        <taxon>Eukaryota</taxon>
        <taxon>Metazoa</taxon>
        <taxon>Ecdysozoa</taxon>
        <taxon>Arthropoda</taxon>
        <taxon>Hexapoda</taxon>
        <taxon>Insecta</taxon>
        <taxon>Pterygota</taxon>
        <taxon>Neoptera</taxon>
        <taxon>Paraneoptera</taxon>
        <taxon>Hemiptera</taxon>
        <taxon>Heteroptera</taxon>
        <taxon>Panheteroptera</taxon>
        <taxon>Cimicomorpha</taxon>
        <taxon>Miridae</taxon>
        <taxon>Dicyphina</taxon>
        <taxon>Nesidiocoris</taxon>
    </lineage>
</organism>
<evidence type="ECO:0000313" key="1">
    <source>
        <dbReference type="EMBL" id="CAB0013242.1"/>
    </source>
</evidence>
<accession>A0A6H5H8E9</accession>
<name>A0A6H5H8E9_9HEMI</name>
<dbReference type="EMBL" id="CADCXU010026356">
    <property type="protein sequence ID" value="CAB0013242.1"/>
    <property type="molecule type" value="Genomic_DNA"/>
</dbReference>
<feature type="non-terminal residue" evidence="1">
    <location>
        <position position="75"/>
    </location>
</feature>
<keyword evidence="2" id="KW-1185">Reference proteome</keyword>
<protein>
    <submittedName>
        <fullName evidence="1">Uncharacterized protein</fullName>
    </submittedName>
</protein>
<sequence>MSIGRKFAHRQHGIGKHQTLLGYIELYWTMLDWTVSGNIRQYLAISDRTRRYQTVSDDIRQFCAVLDNIGRYQTM</sequence>
<proteinExistence type="predicted"/>
<gene>
    <name evidence="1" type="ORF">NTEN_LOCUS17853</name>
</gene>
<reference evidence="1 2" key="1">
    <citation type="submission" date="2020-02" db="EMBL/GenBank/DDBJ databases">
        <authorList>
            <person name="Ferguson B K."/>
        </authorList>
    </citation>
    <scope>NUCLEOTIDE SEQUENCE [LARGE SCALE GENOMIC DNA]</scope>
</reference>
<dbReference type="Proteomes" id="UP000479000">
    <property type="component" value="Unassembled WGS sequence"/>
</dbReference>
<dbReference type="AlphaFoldDB" id="A0A6H5H8E9"/>
<evidence type="ECO:0000313" key="2">
    <source>
        <dbReference type="Proteomes" id="UP000479000"/>
    </source>
</evidence>